<dbReference type="RefSeq" id="WP_355720826.1">
    <property type="nucleotide sequence ID" value="NZ_JBEXNP010000009.1"/>
</dbReference>
<dbReference type="InterPro" id="IPR050490">
    <property type="entry name" value="Bact_solute-bd_prot1"/>
</dbReference>
<proteinExistence type="predicted"/>
<evidence type="ECO:0000313" key="2">
    <source>
        <dbReference type="Proteomes" id="UP001601976"/>
    </source>
</evidence>
<dbReference type="Gene3D" id="3.40.190.10">
    <property type="entry name" value="Periplasmic binding protein-like II"/>
    <property type="match status" value="1"/>
</dbReference>
<gene>
    <name evidence="1" type="ORF">ACFYWW_19310</name>
</gene>
<organism evidence="1 2">
    <name type="scientific">Streptomyces flavidovirens</name>
    <dbReference type="NCBI Taxonomy" id="67298"/>
    <lineage>
        <taxon>Bacteria</taxon>
        <taxon>Bacillati</taxon>
        <taxon>Actinomycetota</taxon>
        <taxon>Actinomycetes</taxon>
        <taxon>Kitasatosporales</taxon>
        <taxon>Streptomycetaceae</taxon>
        <taxon>Streptomyces</taxon>
    </lineage>
</organism>
<dbReference type="InterPro" id="IPR006059">
    <property type="entry name" value="SBP"/>
</dbReference>
<sequence length="431" mass="45878">MSDNESGGERAVHRRFLGVTATVVALGMTVGLAGCGSSDGGDVTLKLVAADYDPEGGDSTKQYWDGVVTAFEAKNKGIKVDVSVYDWKDVDRKVAEMVEAGDAPDIAQIGAYADYAAEDKLYPVDELLSIPVQANLLAPLAEAGEVSRVSYGIPFVASTRLLFYNQTLFDQAGVEPPKTWDEIESAAKALKQRGVKYPFALPLGNEEAQAETMMWMLSNGGGYTDSVGSYTIDSVQNIEAFSWLKDTLVGEKLTGPVAPGKLDRKPAFAAFANGEVGMLNGHPSLLQQAARNGVKVGMVPLPGPNGKARSSMGVADWMMGFKQHGHGRQIGEFLDFAYSDENVLEFADEYDLLPVTVSASETMGADPAHKELWPFLEALPGSTLYPVGKTSWAKVSENIKKQIGSVVGPNGDPTGTLGAIGREAAAQENAE</sequence>
<evidence type="ECO:0000313" key="1">
    <source>
        <dbReference type="EMBL" id="MFF3340858.1"/>
    </source>
</evidence>
<dbReference type="PANTHER" id="PTHR43649">
    <property type="entry name" value="ARABINOSE-BINDING PROTEIN-RELATED"/>
    <property type="match status" value="1"/>
</dbReference>
<dbReference type="EMBL" id="JBIAPK010000005">
    <property type="protein sequence ID" value="MFF3340858.1"/>
    <property type="molecule type" value="Genomic_DNA"/>
</dbReference>
<keyword evidence="2" id="KW-1185">Reference proteome</keyword>
<dbReference type="InterPro" id="IPR006060">
    <property type="entry name" value="Maltose/Cyclodextrin-bd"/>
</dbReference>
<accession>A0ABW6RH48</accession>
<dbReference type="PANTHER" id="PTHR43649:SF30">
    <property type="entry name" value="ABC TRANSPORTER SUBSTRATE-BINDING PROTEIN"/>
    <property type="match status" value="1"/>
</dbReference>
<comment type="caution">
    <text evidence="1">The sequence shown here is derived from an EMBL/GenBank/DDBJ whole genome shotgun (WGS) entry which is preliminary data.</text>
</comment>
<dbReference type="PRINTS" id="PR00181">
    <property type="entry name" value="MALTOSEBP"/>
</dbReference>
<dbReference type="Proteomes" id="UP001601976">
    <property type="component" value="Unassembled WGS sequence"/>
</dbReference>
<dbReference type="SUPFAM" id="SSF53850">
    <property type="entry name" value="Periplasmic binding protein-like II"/>
    <property type="match status" value="1"/>
</dbReference>
<name>A0ABW6RH48_9ACTN</name>
<reference evidence="1 2" key="1">
    <citation type="submission" date="2024-10" db="EMBL/GenBank/DDBJ databases">
        <title>The Natural Products Discovery Center: Release of the First 8490 Sequenced Strains for Exploring Actinobacteria Biosynthetic Diversity.</title>
        <authorList>
            <person name="Kalkreuter E."/>
            <person name="Kautsar S.A."/>
            <person name="Yang D."/>
            <person name="Bader C.D."/>
            <person name="Teijaro C.N."/>
            <person name="Fluegel L."/>
            <person name="Davis C.M."/>
            <person name="Simpson J.R."/>
            <person name="Lauterbach L."/>
            <person name="Steele A.D."/>
            <person name="Gui C."/>
            <person name="Meng S."/>
            <person name="Li G."/>
            <person name="Viehrig K."/>
            <person name="Ye F."/>
            <person name="Su P."/>
            <person name="Kiefer A.F."/>
            <person name="Nichols A."/>
            <person name="Cepeda A.J."/>
            <person name="Yan W."/>
            <person name="Fan B."/>
            <person name="Jiang Y."/>
            <person name="Adhikari A."/>
            <person name="Zheng C.-J."/>
            <person name="Schuster L."/>
            <person name="Cowan T.M."/>
            <person name="Smanski M.J."/>
            <person name="Chevrette M.G."/>
            <person name="De Carvalho L.P.S."/>
            <person name="Shen B."/>
        </authorList>
    </citation>
    <scope>NUCLEOTIDE SEQUENCE [LARGE SCALE GENOMIC DNA]</scope>
    <source>
        <strain evidence="1 2">NPDC003029</strain>
    </source>
</reference>
<protein>
    <submittedName>
        <fullName evidence="1">ABC transporter substrate-binding protein</fullName>
    </submittedName>
</protein>
<dbReference type="Pfam" id="PF01547">
    <property type="entry name" value="SBP_bac_1"/>
    <property type="match status" value="1"/>
</dbReference>